<name>A0A6J6U0B4_9ZZZZ</name>
<comment type="similarity">
    <text evidence="4">Belongs to the HisA/HisF family.</text>
</comment>
<proteinExistence type="inferred from homology"/>
<dbReference type="PANTHER" id="PTHR43090">
    <property type="entry name" value="1-(5-PHOSPHORIBOSYL)-5-[(5-PHOSPHORIBOSYLAMINO)METHYLIDENEAMINO] IMIDAZOLE-4-CARBOXAMIDE ISOMERASE"/>
    <property type="match status" value="1"/>
</dbReference>
<dbReference type="EMBL" id="CAEZSF010000093">
    <property type="protein sequence ID" value="CAB4541326.1"/>
    <property type="molecule type" value="Genomic_DNA"/>
</dbReference>
<dbReference type="Pfam" id="PF00977">
    <property type="entry name" value="His_biosynth"/>
    <property type="match status" value="1"/>
</dbReference>
<comment type="subcellular location">
    <subcellularLocation>
        <location evidence="2">Cytoplasm</location>
    </subcellularLocation>
</comment>
<comment type="catalytic activity">
    <reaction evidence="1">
        <text>1-(5-phospho-beta-D-ribosyl)-5-[(5-phospho-beta-D-ribosylamino)methylideneamino]imidazole-4-carboxamide = 5-[(5-phospho-1-deoxy-D-ribulos-1-ylimino)methylamino]-1-(5-phospho-beta-D-ribosyl)imidazole-4-carboxamide</text>
        <dbReference type="Rhea" id="RHEA:15469"/>
        <dbReference type="ChEBI" id="CHEBI:58435"/>
        <dbReference type="ChEBI" id="CHEBI:58525"/>
        <dbReference type="EC" id="5.3.1.16"/>
    </reaction>
</comment>
<dbReference type="HAMAP" id="MF_01014">
    <property type="entry name" value="HisA"/>
    <property type="match status" value="1"/>
</dbReference>
<dbReference type="GO" id="GO:0000162">
    <property type="term" value="P:L-tryptophan biosynthetic process"/>
    <property type="evidence" value="ECO:0007669"/>
    <property type="project" value="TreeGrafter"/>
</dbReference>
<dbReference type="InterPro" id="IPR023016">
    <property type="entry name" value="HisA/PriA"/>
</dbReference>
<dbReference type="EC" id="5.3.1.16" evidence="5"/>
<dbReference type="NCBIfam" id="TIGR00007">
    <property type="entry name" value="1-(5-phosphoribosyl)-5-[(5-phosphoribosylamino)methylideneamino]imidazole-4-carboxamide isomerase"/>
    <property type="match status" value="1"/>
</dbReference>
<keyword evidence="6" id="KW-0963">Cytoplasm</keyword>
<dbReference type="InterPro" id="IPR006062">
    <property type="entry name" value="His_biosynth"/>
</dbReference>
<evidence type="ECO:0000256" key="4">
    <source>
        <dbReference type="ARBA" id="ARBA00009667"/>
    </source>
</evidence>
<accession>A0A6J6U0B4</accession>
<keyword evidence="8" id="KW-0368">Histidine biosynthesis</keyword>
<keyword evidence="7" id="KW-0028">Amino-acid biosynthesis</keyword>
<evidence type="ECO:0000256" key="5">
    <source>
        <dbReference type="ARBA" id="ARBA00012550"/>
    </source>
</evidence>
<reference evidence="11" key="1">
    <citation type="submission" date="2020-05" db="EMBL/GenBank/DDBJ databases">
        <authorList>
            <person name="Chiriac C."/>
            <person name="Salcher M."/>
            <person name="Ghai R."/>
            <person name="Kavagutti S V."/>
        </authorList>
    </citation>
    <scope>NUCLEOTIDE SEQUENCE</scope>
</reference>
<evidence type="ECO:0000313" key="10">
    <source>
        <dbReference type="EMBL" id="CAB4541326.1"/>
    </source>
</evidence>
<keyword evidence="9" id="KW-0413">Isomerase</keyword>
<dbReference type="InterPro" id="IPR044524">
    <property type="entry name" value="Isoase_HisA-like"/>
</dbReference>
<sequence>MDFYPAIDLRDGKCVRLYQGDYGQETVYGDDPVAQARAFEAAGAPWIHVVDLDAARTGNPVNREVIAAVAAGVSVPVQTGGGIRNMAAAQALFDAGVARVVVGTAALEDPAFVRELAASHPVTVGLDARGRDVAVRGWIEGSGADLLDLAQAFEDAGVAALVVTEISRDGTLEGPDLEGLSQVLAATSIPVIASGGVGTLADLTALSGLRSAGRTLSGVIVGRALYEGQFSAEDAVAACRAPRRISAQTAAATEEDA</sequence>
<evidence type="ECO:0000256" key="3">
    <source>
        <dbReference type="ARBA" id="ARBA00005133"/>
    </source>
</evidence>
<evidence type="ECO:0000256" key="9">
    <source>
        <dbReference type="ARBA" id="ARBA00023235"/>
    </source>
</evidence>
<evidence type="ECO:0000256" key="1">
    <source>
        <dbReference type="ARBA" id="ARBA00000901"/>
    </source>
</evidence>
<dbReference type="GO" id="GO:0003949">
    <property type="term" value="F:1-(5-phosphoribosyl)-5-[(5-phosphoribosylamino)methylideneamino]imidazole-4-carboxamide isomerase activity"/>
    <property type="evidence" value="ECO:0007669"/>
    <property type="project" value="UniProtKB-EC"/>
</dbReference>
<dbReference type="InterPro" id="IPR006063">
    <property type="entry name" value="HisA_bact_arch"/>
</dbReference>
<dbReference type="PANTHER" id="PTHR43090:SF2">
    <property type="entry name" value="1-(5-PHOSPHORIBOSYL)-5-[(5-PHOSPHORIBOSYLAMINO)METHYLIDENEAMINO] IMIDAZOLE-4-CARBOXAMIDE ISOMERASE"/>
    <property type="match status" value="1"/>
</dbReference>
<dbReference type="GO" id="GO:0005737">
    <property type="term" value="C:cytoplasm"/>
    <property type="evidence" value="ECO:0007669"/>
    <property type="project" value="UniProtKB-SubCell"/>
</dbReference>
<gene>
    <name evidence="10" type="ORF">UFOPK1358_01037</name>
    <name evidence="11" type="ORF">UFOPK2766_01750</name>
</gene>
<organism evidence="11">
    <name type="scientific">freshwater metagenome</name>
    <dbReference type="NCBI Taxonomy" id="449393"/>
    <lineage>
        <taxon>unclassified sequences</taxon>
        <taxon>metagenomes</taxon>
        <taxon>ecological metagenomes</taxon>
    </lineage>
</organism>
<dbReference type="CDD" id="cd04732">
    <property type="entry name" value="HisA"/>
    <property type="match status" value="1"/>
</dbReference>
<dbReference type="InterPro" id="IPR011060">
    <property type="entry name" value="RibuloseP-bd_barrel"/>
</dbReference>
<protein>
    <recommendedName>
        <fullName evidence="5">1-(5-phosphoribosyl)-5-[(5-phosphoribosylamino)methylideneamino]imidazole-4-carboxamideisomerase</fullName>
        <ecNumber evidence="5">5.3.1.16</ecNumber>
    </recommendedName>
</protein>
<comment type="pathway">
    <text evidence="3">Amino-acid biosynthesis; L-histidine biosynthesis; L-histidine from 5-phospho-alpha-D-ribose 1-diphosphate: step 4/9.</text>
</comment>
<dbReference type="AlphaFoldDB" id="A0A6J6U0B4"/>
<dbReference type="UniPathway" id="UPA00031">
    <property type="reaction ID" value="UER00009"/>
</dbReference>
<evidence type="ECO:0000313" key="11">
    <source>
        <dbReference type="EMBL" id="CAB4752718.1"/>
    </source>
</evidence>
<evidence type="ECO:0000256" key="2">
    <source>
        <dbReference type="ARBA" id="ARBA00004496"/>
    </source>
</evidence>
<evidence type="ECO:0000256" key="7">
    <source>
        <dbReference type="ARBA" id="ARBA00022605"/>
    </source>
</evidence>
<evidence type="ECO:0000256" key="6">
    <source>
        <dbReference type="ARBA" id="ARBA00022490"/>
    </source>
</evidence>
<dbReference type="InterPro" id="IPR013785">
    <property type="entry name" value="Aldolase_TIM"/>
</dbReference>
<dbReference type="GO" id="GO:0000105">
    <property type="term" value="P:L-histidine biosynthetic process"/>
    <property type="evidence" value="ECO:0007669"/>
    <property type="project" value="UniProtKB-UniPathway"/>
</dbReference>
<dbReference type="EMBL" id="CAEZYU010000093">
    <property type="protein sequence ID" value="CAB4752718.1"/>
    <property type="molecule type" value="Genomic_DNA"/>
</dbReference>
<dbReference type="Gene3D" id="3.20.20.70">
    <property type="entry name" value="Aldolase class I"/>
    <property type="match status" value="1"/>
</dbReference>
<dbReference type="FunFam" id="3.20.20.70:FF:000009">
    <property type="entry name" value="1-(5-phosphoribosyl)-5-[(5-phosphoribosylamino)methylideneamino] imidazole-4-carboxamide isomerase"/>
    <property type="match status" value="1"/>
</dbReference>
<dbReference type="SUPFAM" id="SSF51366">
    <property type="entry name" value="Ribulose-phoshate binding barrel"/>
    <property type="match status" value="1"/>
</dbReference>
<evidence type="ECO:0000256" key="8">
    <source>
        <dbReference type="ARBA" id="ARBA00023102"/>
    </source>
</evidence>